<feature type="compositionally biased region" description="Basic and acidic residues" evidence="1">
    <location>
        <begin position="226"/>
        <end position="241"/>
    </location>
</feature>
<dbReference type="Pfam" id="PF08639">
    <property type="entry name" value="Sld3_STD"/>
    <property type="match status" value="1"/>
</dbReference>
<dbReference type="AlphaFoldDB" id="A0A8K0X755"/>
<evidence type="ECO:0000313" key="4">
    <source>
        <dbReference type="Proteomes" id="UP000813385"/>
    </source>
</evidence>
<feature type="region of interest" description="Disordered" evidence="1">
    <location>
        <begin position="219"/>
        <end position="262"/>
    </location>
</feature>
<sequence>MPLPGQIASSDVSQKGPLGILTPSSEGSLNRNQHPTSDGKPRPRMNSNALESLLKSTFVVKPYPSHPSSKPRTLQPLMLLAREDLPLASIDFTAPHGDLHPSRFFESHIKILELEERMAEKASVLIARPERSNTLYAIERNGRKLFTICKLGSWVSASELAAKATVSVARLFDTRDTHPTESLPRAGSPAVTDLYTQPQEKRLAIEALQSAVRKRARSQSVAAFEEPARADKRQRSDDDIHQIPTPQEDSVPMQSEGSFEQPSVVLPDTQASSAETGANGDLGTRLEPTKESIFDSIRSQYMDILYRSKGSLAYFVKGPLSRARAAFHLDYDSTLDMNDLIEFLKSLLISTVQVDRKYRETVPGIISKAATHVETSDEGGRTKRKKPRKMKLAKNVLYPGEESQVNKWWLANKPELTADETSIPPAQIRSHVELLRTRETQLQMIIILEILALESLHAREVGAEEHLPGLKEETESQTLTDAPVTKKRNKHNLPVLVDMHADRLCIWQSTASDEFRLLEDSQVSAPPAAGGQGARKASADTLKDFCTDIIMPFFAARLPKHCDGISRKLGGPVIIASPKRERARPSVKKPEARPGAATKRPASSLKPRTIERALKKEQSRRSLSRGPANTIALLRSATSTVIPGLKRENSDSLHSRDTGSVGRASVDPPKLLSSGSNLAKEEAKAQKKAMVDAQLRDAINVLRRPNREQAGKSIMEAAEKRSSGGLSHTRKTKKPTRHPLFQQVEVKATPVHNRFRDAMADDSHDDSIIPPSSVSVIPGTVRRSSTKDFLSTLPSSAVRETPTKGTMSRRTDYDDEPAIPPSSPLMMRKPGPSAVASSHQFSRPRIVAPRSPSPSGMRRIFATPVKAKPAPIITRNDEEDKIAATPVVKAAPAPKKSIFEQLGWDDELDDL</sequence>
<feature type="compositionally biased region" description="Polar residues" evidence="1">
    <location>
        <begin position="22"/>
        <end position="36"/>
    </location>
</feature>
<dbReference type="GO" id="GO:0031261">
    <property type="term" value="C:DNA replication preinitiation complex"/>
    <property type="evidence" value="ECO:0007669"/>
    <property type="project" value="TreeGrafter"/>
</dbReference>
<dbReference type="InterPro" id="IPR013948">
    <property type="entry name" value="DNA_replication_reg_Sld3_C"/>
</dbReference>
<comment type="caution">
    <text evidence="3">The sequence shown here is derived from an EMBL/GenBank/DDBJ whole genome shotgun (WGS) entry which is preliminary data.</text>
</comment>
<feature type="compositionally biased region" description="Basic and acidic residues" evidence="1">
    <location>
        <begin position="578"/>
        <end position="592"/>
    </location>
</feature>
<dbReference type="GO" id="GO:0006270">
    <property type="term" value="P:DNA replication initiation"/>
    <property type="evidence" value="ECO:0007669"/>
    <property type="project" value="InterPro"/>
</dbReference>
<dbReference type="InterPro" id="IPR042511">
    <property type="entry name" value="Sld3"/>
</dbReference>
<dbReference type="OrthoDB" id="5395343at2759"/>
<dbReference type="Proteomes" id="UP000813385">
    <property type="component" value="Unassembled WGS sequence"/>
</dbReference>
<evidence type="ECO:0000313" key="3">
    <source>
        <dbReference type="EMBL" id="KAH7369045.1"/>
    </source>
</evidence>
<evidence type="ECO:0000256" key="1">
    <source>
        <dbReference type="SAM" id="MobiDB-lite"/>
    </source>
</evidence>
<feature type="region of interest" description="Disordered" evidence="1">
    <location>
        <begin position="576"/>
        <end position="609"/>
    </location>
</feature>
<feature type="region of interest" description="Disordered" evidence="1">
    <location>
        <begin position="706"/>
        <end position="737"/>
    </location>
</feature>
<feature type="region of interest" description="Disordered" evidence="1">
    <location>
        <begin position="643"/>
        <end position="685"/>
    </location>
</feature>
<gene>
    <name evidence="3" type="ORF">B0T11DRAFT_338089</name>
</gene>
<dbReference type="Gene3D" id="1.20.58.2130">
    <property type="match status" value="1"/>
</dbReference>
<organism evidence="3 4">
    <name type="scientific">Plectosphaerella cucumerina</name>
    <dbReference type="NCBI Taxonomy" id="40658"/>
    <lineage>
        <taxon>Eukaryota</taxon>
        <taxon>Fungi</taxon>
        <taxon>Dikarya</taxon>
        <taxon>Ascomycota</taxon>
        <taxon>Pezizomycotina</taxon>
        <taxon>Sordariomycetes</taxon>
        <taxon>Hypocreomycetidae</taxon>
        <taxon>Glomerellales</taxon>
        <taxon>Plectosphaerellaceae</taxon>
        <taxon>Plectosphaerella</taxon>
    </lineage>
</organism>
<proteinExistence type="predicted"/>
<evidence type="ECO:0000259" key="2">
    <source>
        <dbReference type="Pfam" id="PF08639"/>
    </source>
</evidence>
<feature type="compositionally biased region" description="Basic and acidic residues" evidence="1">
    <location>
        <begin position="645"/>
        <end position="657"/>
    </location>
</feature>
<feature type="region of interest" description="Disordered" evidence="1">
    <location>
        <begin position="787"/>
        <end position="858"/>
    </location>
</feature>
<protein>
    <submittedName>
        <fullName evidence="3">DNA replication regulator SLD3-domain-containing protein</fullName>
    </submittedName>
</protein>
<feature type="region of interest" description="Disordered" evidence="1">
    <location>
        <begin position="1"/>
        <end position="46"/>
    </location>
</feature>
<name>A0A8K0X755_9PEZI</name>
<accession>A0A8K0X755</accession>
<feature type="compositionally biased region" description="Polar residues" evidence="1">
    <location>
        <begin position="244"/>
        <end position="261"/>
    </location>
</feature>
<dbReference type="EMBL" id="JAGPXD010000002">
    <property type="protein sequence ID" value="KAH7369045.1"/>
    <property type="molecule type" value="Genomic_DNA"/>
</dbReference>
<keyword evidence="4" id="KW-1185">Reference proteome</keyword>
<dbReference type="PANTHER" id="PTHR28067:SF1">
    <property type="entry name" value="DNA REPLICATION REGULATOR SLD3"/>
    <property type="match status" value="1"/>
</dbReference>
<reference evidence="3" key="1">
    <citation type="journal article" date="2021" name="Nat. Commun.">
        <title>Genetic determinants of endophytism in the Arabidopsis root mycobiome.</title>
        <authorList>
            <person name="Mesny F."/>
            <person name="Miyauchi S."/>
            <person name="Thiergart T."/>
            <person name="Pickel B."/>
            <person name="Atanasova L."/>
            <person name="Karlsson M."/>
            <person name="Huettel B."/>
            <person name="Barry K.W."/>
            <person name="Haridas S."/>
            <person name="Chen C."/>
            <person name="Bauer D."/>
            <person name="Andreopoulos W."/>
            <person name="Pangilinan J."/>
            <person name="LaButti K."/>
            <person name="Riley R."/>
            <person name="Lipzen A."/>
            <person name="Clum A."/>
            <person name="Drula E."/>
            <person name="Henrissat B."/>
            <person name="Kohler A."/>
            <person name="Grigoriev I.V."/>
            <person name="Martin F.M."/>
            <person name="Hacquard S."/>
        </authorList>
    </citation>
    <scope>NUCLEOTIDE SEQUENCE</scope>
    <source>
        <strain evidence="3">MPI-CAGE-AT-0016</strain>
    </source>
</reference>
<feature type="compositionally biased region" description="Basic residues" evidence="1">
    <location>
        <begin position="728"/>
        <end position="737"/>
    </location>
</feature>
<dbReference type="PANTHER" id="PTHR28067">
    <property type="entry name" value="DNA REPLICATION REGULATOR SLD3"/>
    <property type="match status" value="1"/>
</dbReference>
<feature type="domain" description="DNA replication regulator Sld3 C-terminal" evidence="2">
    <location>
        <begin position="293"/>
        <end position="804"/>
    </location>
</feature>